<dbReference type="Proteomes" id="UP000054399">
    <property type="component" value="Unassembled WGS sequence"/>
</dbReference>
<name>A0ABR3C0S8_9TREE</name>
<dbReference type="PANTHER" id="PTHR12507">
    <property type="entry name" value="REDUCED GROWTH PHENOTYPE 1 RGP1, YEAST -RELATED"/>
    <property type="match status" value="1"/>
</dbReference>
<keyword evidence="3" id="KW-1185">Reference proteome</keyword>
<feature type="compositionally biased region" description="Low complexity" evidence="1">
    <location>
        <begin position="318"/>
        <end position="332"/>
    </location>
</feature>
<dbReference type="Pfam" id="PF08737">
    <property type="entry name" value="Rgp1"/>
    <property type="match status" value="1"/>
</dbReference>
<proteinExistence type="predicted"/>
<feature type="compositionally biased region" description="Low complexity" evidence="1">
    <location>
        <begin position="127"/>
        <end position="138"/>
    </location>
</feature>
<accession>A0ABR3C0S8</accession>
<dbReference type="InterPro" id="IPR014848">
    <property type="entry name" value="Rgp1"/>
</dbReference>
<comment type="caution">
    <text evidence="2">The sequence shown here is derived from an EMBL/GenBank/DDBJ whole genome shotgun (WGS) entry which is preliminary data.</text>
</comment>
<feature type="region of interest" description="Disordered" evidence="1">
    <location>
        <begin position="75"/>
        <end position="208"/>
    </location>
</feature>
<evidence type="ECO:0008006" key="4">
    <source>
        <dbReference type="Google" id="ProtNLM"/>
    </source>
</evidence>
<sequence>MPSYFPFAPQPQSAASVHSPLLDDPHLELTITPSASAFYAGETFSVTITFRNTRTPHTDVLKVPFSTDSTSSLASAAPQIQHFSSTDSRRSLSIPRLPRRLNQIGPDLPETPLIRTKRHESAESDPSRTSSSVVSTPRFASEDPGHPYSPGASPADRAHGWLRSPSPQREGPMNYRSPDGWGSKESGNTEKSSSHARRTRSLALGKGTMSPQELVWALGGGKATPSALPTRRPQGGIQIPENHPHSRKISITNVLALERSGESSRDSPEDSSPSLISIPERPSSTAKNGDASFSQSRRPASTISKKDDAGTTEVYETRSSPRIRPSHSRVPSYQNAYGASYMGYSNDDIPTLPSHSNLREYTPAEPKGTTTVLWAYTRLVGRFHPSIAYIPPDPLLPLRAALLHQPVGSGSLFTPSQGSSANVAGKPSGPSRWQLSFGTGTIGNSTQPSLTGSLFGLAKDLVMGGGGGSLEEERKRVWNLKDLPVLETTRSLLAVDMKLKEGEVKEFTYTLQLPTNLPPAHRGRAFRFSYDLVVSLSVALPGGGDRQKSKDVVVPIRIWANVSLRNPLCTYDVLKPIIQSKEEGHVEDVGNSVDPQSPYVREGRTKVPVQRKQANMPDQFRIKTGDTSESLQAYALHLLDILNDGEINTLPLSPSVPKSLHRLSTSSPSSPAFRIPILPTVPASQATELLDIPSSTSRLQDRDFRLKKDTFIEGDSVFSDELDGSEGCGEAVEILSRHSAKASYDIEKNGESVAILTLVKTTYRLGESVLGIVTFNKPQTFFPVLKFSAYLFSQELIPEPLLPPSSHSGGSTQPSLYRLHAEHHTLYALSAQRLAFSLDIPSDGTPAFNLVAGEGEKGGLQWKLKLNFTVGVPPREWKRKTNVSNPKSENDVDAKGTVRSPGVHLLPTQPSRTADEGDNTFYSASTGITPLIPRHRQSTSSSSGGKNDVRNEEAVNWCESRTESVECEVPVKVLAGSTAFLVRPSVYTV</sequence>
<evidence type="ECO:0000256" key="1">
    <source>
        <dbReference type="SAM" id="MobiDB-lite"/>
    </source>
</evidence>
<evidence type="ECO:0000313" key="2">
    <source>
        <dbReference type="EMBL" id="KAL0253996.1"/>
    </source>
</evidence>
<protein>
    <recommendedName>
        <fullName evidence="4">Rgp1-domain-containing protein</fullName>
    </recommendedName>
</protein>
<dbReference type="RefSeq" id="XP_066616217.1">
    <property type="nucleotide sequence ID" value="XM_066755931.1"/>
</dbReference>
<reference evidence="2 3" key="2">
    <citation type="submission" date="2024-01" db="EMBL/GenBank/DDBJ databases">
        <title>Comparative genomics of Cryptococcus and Kwoniella reveals pathogenesis evolution and contrasting modes of karyotype evolution via chromosome fusion or intercentromeric recombination.</title>
        <authorList>
            <person name="Coelho M.A."/>
            <person name="David-Palma M."/>
            <person name="Shea T."/>
            <person name="Bowers K."/>
            <person name="Mcginley-Smith S."/>
            <person name="Mohammad A.W."/>
            <person name="Gnirke A."/>
            <person name="Yurkov A.M."/>
            <person name="Nowrousian M."/>
            <person name="Sun S."/>
            <person name="Cuomo C.A."/>
            <person name="Heitman J."/>
        </authorList>
    </citation>
    <scope>NUCLEOTIDE SEQUENCE [LARGE SCALE GENOMIC DNA]</scope>
    <source>
        <strain evidence="2 3">IND107</strain>
    </source>
</reference>
<reference evidence="3" key="1">
    <citation type="submission" date="2015-01" db="EMBL/GenBank/DDBJ databases">
        <title>The Genome Sequence of Cryptococcus gattii MMRL2647.</title>
        <authorList>
            <consortium name="The Broad Institute Genomics Platform"/>
            <person name="Cuomo C."/>
            <person name="Litvintseva A."/>
            <person name="Chen Y."/>
            <person name="Heitman J."/>
            <person name="Sun S."/>
            <person name="Springer D."/>
            <person name="Dromer F."/>
            <person name="Young S."/>
            <person name="Zeng Q."/>
            <person name="Gargeya S."/>
            <person name="Abouelleil A."/>
            <person name="Alvarado L."/>
            <person name="Chapman S.B."/>
            <person name="Gainer-Dewar J."/>
            <person name="Goldberg J."/>
            <person name="Griggs A."/>
            <person name="Gujja S."/>
            <person name="Hansen M."/>
            <person name="Howarth C."/>
            <person name="Imamovic A."/>
            <person name="Larimer J."/>
            <person name="Murphy C."/>
            <person name="Naylor J."/>
            <person name="Pearson M."/>
            <person name="Priest M."/>
            <person name="Roberts A."/>
            <person name="Saif S."/>
            <person name="Shea T."/>
            <person name="Sykes S."/>
            <person name="Wortman J."/>
            <person name="Nusbaum C."/>
            <person name="Birren B."/>
        </authorList>
    </citation>
    <scope>NUCLEOTIDE SEQUENCE [LARGE SCALE GENOMIC DNA]</scope>
    <source>
        <strain evidence="3">IND107</strain>
    </source>
</reference>
<dbReference type="EMBL" id="ATAM02000002">
    <property type="protein sequence ID" value="KAL0253996.1"/>
    <property type="molecule type" value="Genomic_DNA"/>
</dbReference>
<feature type="compositionally biased region" description="Basic and acidic residues" evidence="1">
    <location>
        <begin position="259"/>
        <end position="268"/>
    </location>
</feature>
<feature type="compositionally biased region" description="Polar residues" evidence="1">
    <location>
        <begin position="282"/>
        <end position="303"/>
    </location>
</feature>
<feature type="region of interest" description="Disordered" evidence="1">
    <location>
        <begin position="877"/>
        <end position="917"/>
    </location>
</feature>
<organism evidence="2 3">
    <name type="scientific">Cryptococcus tetragattii IND107</name>
    <dbReference type="NCBI Taxonomy" id="1296105"/>
    <lineage>
        <taxon>Eukaryota</taxon>
        <taxon>Fungi</taxon>
        <taxon>Dikarya</taxon>
        <taxon>Basidiomycota</taxon>
        <taxon>Agaricomycotina</taxon>
        <taxon>Tremellomycetes</taxon>
        <taxon>Tremellales</taxon>
        <taxon>Cryptococcaceae</taxon>
        <taxon>Cryptococcus</taxon>
        <taxon>Cryptococcus gattii species complex</taxon>
    </lineage>
</organism>
<dbReference type="GeneID" id="91988233"/>
<feature type="region of interest" description="Disordered" evidence="1">
    <location>
        <begin position="220"/>
        <end position="332"/>
    </location>
</feature>
<gene>
    <name evidence="2" type="ORF">I308_101375</name>
</gene>
<feature type="region of interest" description="Disordered" evidence="1">
    <location>
        <begin position="586"/>
        <end position="611"/>
    </location>
</feature>
<evidence type="ECO:0000313" key="3">
    <source>
        <dbReference type="Proteomes" id="UP000054399"/>
    </source>
</evidence>